<keyword evidence="1" id="KW-0808">Transferase</keyword>
<proteinExistence type="predicted"/>
<gene>
    <name evidence="1" type="ORF">GGR04_002483</name>
</gene>
<dbReference type="InterPro" id="IPR008772">
    <property type="entry name" value="Phosphonate_metab_PhnH"/>
</dbReference>
<evidence type="ECO:0000313" key="1">
    <source>
        <dbReference type="EMBL" id="MBB3998635.1"/>
    </source>
</evidence>
<name>A0A7W6MJV4_9HYPH</name>
<sequence length="199" mass="20733">MAATDRNSVLGGLADPTLQSQFIFRALMQAFAEPGTIADFGPLVAPPGAIEPGAASILAALADADTPIWLEEPDAAAAGWLQFQTGAPITDDLACACFAVLSRTSEVSRWAELPAGTPDYPDRSATLILPVEALEGGSPLTLSGPGIETARILAAQGLPDEFPEALAANRRRFPLGFDLVLVAGTRALALPRTTRIREA</sequence>
<evidence type="ECO:0000313" key="2">
    <source>
        <dbReference type="Proteomes" id="UP000542776"/>
    </source>
</evidence>
<accession>A0A7W6MJV4</accession>
<dbReference type="SUPFAM" id="SSF159709">
    <property type="entry name" value="PhnH-like"/>
    <property type="match status" value="1"/>
</dbReference>
<keyword evidence="2" id="KW-1185">Reference proteome</keyword>
<protein>
    <submittedName>
        <fullName evidence="1">Alpha-D-ribose 1-methylphosphonate 5-triphosphate synthase subunit PhnH</fullName>
        <ecNumber evidence="1">2.7.8.37</ecNumber>
    </submittedName>
</protein>
<dbReference type="Gene3D" id="3.40.50.11310">
    <property type="entry name" value="Bacterial phosphonate metabolism protein PhnH"/>
    <property type="match status" value="1"/>
</dbReference>
<dbReference type="InterPro" id="IPR038058">
    <property type="entry name" value="PhnH-like_sp"/>
</dbReference>
<dbReference type="EMBL" id="JACIEK010000006">
    <property type="protein sequence ID" value="MBB3998635.1"/>
    <property type="molecule type" value="Genomic_DNA"/>
</dbReference>
<dbReference type="RefSeq" id="WP_183200175.1">
    <property type="nucleotide sequence ID" value="NZ_JACIEK010000006.1"/>
</dbReference>
<comment type="caution">
    <text evidence="1">The sequence shown here is derived from an EMBL/GenBank/DDBJ whole genome shotgun (WGS) entry which is preliminary data.</text>
</comment>
<organism evidence="1 2">
    <name type="scientific">Aureimonas pseudogalii</name>
    <dbReference type="NCBI Taxonomy" id="1744844"/>
    <lineage>
        <taxon>Bacteria</taxon>
        <taxon>Pseudomonadati</taxon>
        <taxon>Pseudomonadota</taxon>
        <taxon>Alphaproteobacteria</taxon>
        <taxon>Hyphomicrobiales</taxon>
        <taxon>Aurantimonadaceae</taxon>
        <taxon>Aureimonas</taxon>
    </lineage>
</organism>
<dbReference type="Proteomes" id="UP000542776">
    <property type="component" value="Unassembled WGS sequence"/>
</dbReference>
<dbReference type="NCBIfam" id="TIGR03292">
    <property type="entry name" value="PhnH_redo"/>
    <property type="match status" value="1"/>
</dbReference>
<dbReference type="PIRSF" id="PIRSF020680">
    <property type="entry name" value="PhnH"/>
    <property type="match status" value="1"/>
</dbReference>
<dbReference type="EC" id="2.7.8.37" evidence="1"/>
<reference evidence="1 2" key="1">
    <citation type="submission" date="2020-08" db="EMBL/GenBank/DDBJ databases">
        <title>Genomic Encyclopedia of Type Strains, Phase IV (KMG-IV): sequencing the most valuable type-strain genomes for metagenomic binning, comparative biology and taxonomic classification.</title>
        <authorList>
            <person name="Goeker M."/>
        </authorList>
    </citation>
    <scope>NUCLEOTIDE SEQUENCE [LARGE SCALE GENOMIC DNA]</scope>
    <source>
        <strain evidence="1 2">DSM 102238</strain>
    </source>
</reference>
<dbReference type="GO" id="GO:0061693">
    <property type="term" value="F:alpha-D-ribose 1-methylphosphonate 5-triphosphate synthase activity"/>
    <property type="evidence" value="ECO:0007669"/>
    <property type="project" value="UniProtKB-EC"/>
</dbReference>
<dbReference type="Pfam" id="PF05845">
    <property type="entry name" value="PhnH"/>
    <property type="match status" value="1"/>
</dbReference>
<dbReference type="GO" id="GO:0019634">
    <property type="term" value="P:organic phosphonate metabolic process"/>
    <property type="evidence" value="ECO:0007669"/>
    <property type="project" value="InterPro"/>
</dbReference>
<dbReference type="AlphaFoldDB" id="A0A7W6MJV4"/>